<evidence type="ECO:0000256" key="1">
    <source>
        <dbReference type="ARBA" id="ARBA00004651"/>
    </source>
</evidence>
<dbReference type="PRINTS" id="PR00120">
    <property type="entry name" value="HATPASE"/>
</dbReference>
<gene>
    <name evidence="9" type="ORF">A5636_01970</name>
</gene>
<dbReference type="InterPro" id="IPR059000">
    <property type="entry name" value="ATPase_P-type_domA"/>
</dbReference>
<feature type="transmembrane region" description="Helical" evidence="7">
    <location>
        <begin position="660"/>
        <end position="683"/>
    </location>
</feature>
<dbReference type="InterPro" id="IPR023299">
    <property type="entry name" value="ATPase_P-typ_cyto_dom_N"/>
</dbReference>
<feature type="transmembrane region" description="Helical" evidence="7">
    <location>
        <begin position="695"/>
        <end position="714"/>
    </location>
</feature>
<evidence type="ECO:0000313" key="9">
    <source>
        <dbReference type="EMBL" id="OBK18667.1"/>
    </source>
</evidence>
<dbReference type="Gene3D" id="1.20.1110.10">
    <property type="entry name" value="Calcium-transporting ATPase, transmembrane domain"/>
    <property type="match status" value="1"/>
</dbReference>
<feature type="transmembrane region" description="Helical" evidence="7">
    <location>
        <begin position="242"/>
        <end position="269"/>
    </location>
</feature>
<keyword evidence="6 7" id="KW-0472">Membrane</keyword>
<dbReference type="Pfam" id="PF00702">
    <property type="entry name" value="Hydrolase"/>
    <property type="match status" value="1"/>
</dbReference>
<feature type="transmembrane region" description="Helical" evidence="7">
    <location>
        <begin position="721"/>
        <end position="743"/>
    </location>
</feature>
<keyword evidence="5 7" id="KW-1133">Transmembrane helix</keyword>
<dbReference type="Proteomes" id="UP000093629">
    <property type="component" value="Unassembled WGS sequence"/>
</dbReference>
<dbReference type="InterPro" id="IPR044492">
    <property type="entry name" value="P_typ_ATPase_HD_dom"/>
</dbReference>
<dbReference type="EMBL" id="LZLQ01000024">
    <property type="protein sequence ID" value="OBK18667.1"/>
    <property type="molecule type" value="Genomic_DNA"/>
</dbReference>
<comment type="subcellular location">
    <subcellularLocation>
        <location evidence="1">Cell membrane</location>
        <topology evidence="1">Multi-pass membrane protein</topology>
    </subcellularLocation>
</comment>
<dbReference type="SUPFAM" id="SSF81653">
    <property type="entry name" value="Calcium ATPase, transduction domain A"/>
    <property type="match status" value="1"/>
</dbReference>
<keyword evidence="4" id="KW-1278">Translocase</keyword>
<keyword evidence="10" id="KW-1185">Reference proteome</keyword>
<dbReference type="Gene3D" id="3.40.1110.10">
    <property type="entry name" value="Calcium-transporting ATPase, cytoplasmic domain N"/>
    <property type="match status" value="1"/>
</dbReference>
<evidence type="ECO:0000256" key="4">
    <source>
        <dbReference type="ARBA" id="ARBA00022967"/>
    </source>
</evidence>
<name>A0A1A3NE34_MYCAS</name>
<dbReference type="Pfam" id="PF00122">
    <property type="entry name" value="E1-E2_ATPase"/>
    <property type="match status" value="1"/>
</dbReference>
<feature type="transmembrane region" description="Helical" evidence="7">
    <location>
        <begin position="210"/>
        <end position="230"/>
    </location>
</feature>
<feature type="transmembrane region" description="Helical" evidence="7">
    <location>
        <begin position="626"/>
        <end position="648"/>
    </location>
</feature>
<dbReference type="InterPro" id="IPR008250">
    <property type="entry name" value="ATPase_P-typ_transduc_dom_A_sf"/>
</dbReference>
<dbReference type="AlphaFoldDB" id="A0A1A3NE34"/>
<proteinExistence type="predicted"/>
<dbReference type="SFLD" id="SFLDG00002">
    <property type="entry name" value="C1.7:_P-type_atpase_like"/>
    <property type="match status" value="1"/>
</dbReference>
<dbReference type="PRINTS" id="PR00119">
    <property type="entry name" value="CATATPASE"/>
</dbReference>
<dbReference type="SUPFAM" id="SSF56784">
    <property type="entry name" value="HAD-like"/>
    <property type="match status" value="1"/>
</dbReference>
<dbReference type="RefSeq" id="WP_065157371.1">
    <property type="nucleotide sequence ID" value="NZ_LZLQ01000024.1"/>
</dbReference>
<keyword evidence="3 7" id="KW-0812">Transmembrane</keyword>
<dbReference type="GO" id="GO:0005886">
    <property type="term" value="C:plasma membrane"/>
    <property type="evidence" value="ECO:0007669"/>
    <property type="project" value="UniProtKB-SubCell"/>
</dbReference>
<evidence type="ECO:0000313" key="10">
    <source>
        <dbReference type="Proteomes" id="UP000093629"/>
    </source>
</evidence>
<dbReference type="InterPro" id="IPR036412">
    <property type="entry name" value="HAD-like_sf"/>
</dbReference>
<dbReference type="SFLD" id="SFLDF00027">
    <property type="entry name" value="p-type_atpase"/>
    <property type="match status" value="1"/>
</dbReference>
<dbReference type="SFLD" id="SFLDS00003">
    <property type="entry name" value="Haloacid_Dehalogenase"/>
    <property type="match status" value="1"/>
</dbReference>
<evidence type="ECO:0000256" key="7">
    <source>
        <dbReference type="SAM" id="Phobius"/>
    </source>
</evidence>
<keyword evidence="2" id="KW-1003">Cell membrane</keyword>
<dbReference type="InterPro" id="IPR023298">
    <property type="entry name" value="ATPase_P-typ_TM_dom_sf"/>
</dbReference>
<dbReference type="PROSITE" id="PS00154">
    <property type="entry name" value="ATPASE_E1_E2"/>
    <property type="match status" value="1"/>
</dbReference>
<evidence type="ECO:0000256" key="2">
    <source>
        <dbReference type="ARBA" id="ARBA00022475"/>
    </source>
</evidence>
<dbReference type="InterPro" id="IPR023214">
    <property type="entry name" value="HAD_sf"/>
</dbReference>
<evidence type="ECO:0000256" key="6">
    <source>
        <dbReference type="ARBA" id="ARBA00023136"/>
    </source>
</evidence>
<dbReference type="SUPFAM" id="SSF81665">
    <property type="entry name" value="Calcium ATPase, transmembrane domain M"/>
    <property type="match status" value="1"/>
</dbReference>
<dbReference type="NCBIfam" id="TIGR01494">
    <property type="entry name" value="ATPase_P-type"/>
    <property type="match status" value="2"/>
</dbReference>
<dbReference type="OrthoDB" id="9814270at2"/>
<feature type="transmembrane region" description="Helical" evidence="7">
    <location>
        <begin position="586"/>
        <end position="606"/>
    </location>
</feature>
<dbReference type="Gene3D" id="3.40.50.1000">
    <property type="entry name" value="HAD superfamily/HAD-like"/>
    <property type="match status" value="1"/>
</dbReference>
<accession>A0A1A3NE34</accession>
<sequence>MTVAGLTDAEVAERIADGKVNDVPDRVTRGIGQIVRANVFTRINAILGVLFGIVLVTGSLINGLFGLLIVANSVVGMVQEIRAKRTLDQLAIVGRAKPMVRRDSGLQTLVPGEVVLDDIIELGPGDQIVVDGDVVEEQNLEVDESLLTGEADPVAKHIGAAVMSGSFVIAGTGAYRATKVGADAYAAQLAAEASKFTLVKSELRNGINRILQFITLLLIPAGLLTVYTQLFTTNAGWRQSLLAMVGALVPMVPEGLVLMTSIAFAVGVVRLGRRQCLVQELPAIEGLARVDVVCVDKTGTLTESGMRVADIAALEPADENLADALASLAAADARPNASMRAIAEAFPDAPGWIITATAPFKSATKWSGVSFQDHGNWVIGAPDVLLDPESTAAGQAEQIGAQGLRVLLLAASALPVGDADAPGVVTPVALVVLEQKVRPDARETLEYFAAQQVSVKVISGDNAVSVGAVAGKLGLRGDAMDARRLPTGEAELADALDSCTAFGRVRPEQKRAIVHALQSHGHNVAMTGDGVNDVLALKDADIGVAMGAGSPASRAVAQIVLLDNRFATLPYVVGEGRRVIGNIERVATLFLTKTVYSVLLALLVGIECLLAKPLGADPLLYPFQPIHVTIAAWFTIGIPAFVLSLAPNNERAYPGFVRRVLTSALPAGIVVGIATFATYLSAYHGRNASWVEQDQASTAALITLLITGVWVLAVAARPYEWWRLALVVAAGLAYVVIFTLPWTQQKFLLDPSNTWTTSLGLGIGVIGAAAIEAMWWIRARVLGVQPRLWR</sequence>
<dbReference type="InterPro" id="IPR001757">
    <property type="entry name" value="P_typ_ATPase"/>
</dbReference>
<feature type="transmembrane region" description="Helical" evidence="7">
    <location>
        <begin position="45"/>
        <end position="75"/>
    </location>
</feature>
<feature type="transmembrane region" description="Helical" evidence="7">
    <location>
        <begin position="755"/>
        <end position="777"/>
    </location>
</feature>
<evidence type="ECO:0000256" key="5">
    <source>
        <dbReference type="ARBA" id="ARBA00022989"/>
    </source>
</evidence>
<dbReference type="Gene3D" id="2.70.150.10">
    <property type="entry name" value="Calcium-transporting ATPase, cytoplasmic transduction domain A"/>
    <property type="match status" value="1"/>
</dbReference>
<evidence type="ECO:0000256" key="3">
    <source>
        <dbReference type="ARBA" id="ARBA00022692"/>
    </source>
</evidence>
<feature type="domain" description="P-type ATPase A" evidence="8">
    <location>
        <begin position="100"/>
        <end position="191"/>
    </location>
</feature>
<dbReference type="GO" id="GO:0005524">
    <property type="term" value="F:ATP binding"/>
    <property type="evidence" value="ECO:0007669"/>
    <property type="project" value="InterPro"/>
</dbReference>
<dbReference type="GO" id="GO:0016887">
    <property type="term" value="F:ATP hydrolysis activity"/>
    <property type="evidence" value="ECO:0007669"/>
    <property type="project" value="InterPro"/>
</dbReference>
<dbReference type="PANTHER" id="PTHR42861">
    <property type="entry name" value="CALCIUM-TRANSPORTING ATPASE"/>
    <property type="match status" value="1"/>
</dbReference>
<organism evidence="9 10">
    <name type="scientific">Mycobacterium asiaticum</name>
    <dbReference type="NCBI Taxonomy" id="1790"/>
    <lineage>
        <taxon>Bacteria</taxon>
        <taxon>Bacillati</taxon>
        <taxon>Actinomycetota</taxon>
        <taxon>Actinomycetes</taxon>
        <taxon>Mycobacteriales</taxon>
        <taxon>Mycobacteriaceae</taxon>
        <taxon>Mycobacterium</taxon>
    </lineage>
</organism>
<evidence type="ECO:0000259" key="8">
    <source>
        <dbReference type="Pfam" id="PF00122"/>
    </source>
</evidence>
<dbReference type="InterPro" id="IPR018303">
    <property type="entry name" value="ATPase_P-typ_P_site"/>
</dbReference>
<reference evidence="9 10" key="1">
    <citation type="submission" date="2016-06" db="EMBL/GenBank/DDBJ databases">
        <authorList>
            <person name="Kjaerup R.B."/>
            <person name="Dalgaard T.S."/>
            <person name="Juul-Madsen H.R."/>
        </authorList>
    </citation>
    <scope>NUCLEOTIDE SEQUENCE [LARGE SCALE GENOMIC DNA]</scope>
    <source>
        <strain evidence="9 10">1245139.5</strain>
    </source>
</reference>
<comment type="caution">
    <text evidence="9">The sequence shown here is derived from an EMBL/GenBank/DDBJ whole genome shotgun (WGS) entry which is preliminary data.</text>
</comment>
<protein>
    <submittedName>
        <fullName evidence="9">Magnesium-transporting ATPase</fullName>
    </submittedName>
</protein>